<dbReference type="EMBL" id="ML976279">
    <property type="protein sequence ID" value="KAF1935364.1"/>
    <property type="molecule type" value="Genomic_DNA"/>
</dbReference>
<dbReference type="InterPro" id="IPR011008">
    <property type="entry name" value="Dimeric_a/b-barrel"/>
</dbReference>
<name>A0A6A5S786_9PLEO</name>
<organism evidence="3 4">
    <name type="scientific">Clathrospora elynae</name>
    <dbReference type="NCBI Taxonomy" id="706981"/>
    <lineage>
        <taxon>Eukaryota</taxon>
        <taxon>Fungi</taxon>
        <taxon>Dikarya</taxon>
        <taxon>Ascomycota</taxon>
        <taxon>Pezizomycotina</taxon>
        <taxon>Dothideomycetes</taxon>
        <taxon>Pleosporomycetidae</taxon>
        <taxon>Pleosporales</taxon>
        <taxon>Diademaceae</taxon>
        <taxon>Clathrospora</taxon>
    </lineage>
</organism>
<evidence type="ECO:0000313" key="3">
    <source>
        <dbReference type="EMBL" id="KAF1935364.1"/>
    </source>
</evidence>
<feature type="domain" description="EthD" evidence="2">
    <location>
        <begin position="19"/>
        <end position="112"/>
    </location>
</feature>
<dbReference type="InterPro" id="IPR009799">
    <property type="entry name" value="EthD_dom"/>
</dbReference>
<keyword evidence="4" id="KW-1185">Reference proteome</keyword>
<dbReference type="Gene3D" id="3.30.70.100">
    <property type="match status" value="1"/>
</dbReference>
<dbReference type="AlphaFoldDB" id="A0A6A5S786"/>
<dbReference type="SUPFAM" id="SSF54909">
    <property type="entry name" value="Dimeric alpha+beta barrel"/>
    <property type="match status" value="1"/>
</dbReference>
<dbReference type="Proteomes" id="UP000800038">
    <property type="component" value="Unassembled WGS sequence"/>
</dbReference>
<dbReference type="GO" id="GO:0016491">
    <property type="term" value="F:oxidoreductase activity"/>
    <property type="evidence" value="ECO:0007669"/>
    <property type="project" value="InterPro"/>
</dbReference>
<comment type="similarity">
    <text evidence="1">Belongs to the tpcK family.</text>
</comment>
<gene>
    <name evidence="3" type="ORF">EJ02DRAFT_448683</name>
</gene>
<evidence type="ECO:0000259" key="2">
    <source>
        <dbReference type="Pfam" id="PF07110"/>
    </source>
</evidence>
<evidence type="ECO:0000313" key="4">
    <source>
        <dbReference type="Proteomes" id="UP000800038"/>
    </source>
</evidence>
<dbReference type="OrthoDB" id="3183782at2759"/>
<sequence>MADSAENDCIQNITLIRRKRSLTPAQFYAHWENVHQPIVLTRYPQMHLSGSMGPIAANASAPNALSKIKLSTTLIEFDGIAMFFVQSLKQFTGTFIDRYYIEVMEPDEGEYLGKVGVHSGVVASFQDKMLYMVHQGRSTGTVEDSLRERRA</sequence>
<reference evidence="3" key="1">
    <citation type="journal article" date="2020" name="Stud. Mycol.">
        <title>101 Dothideomycetes genomes: a test case for predicting lifestyles and emergence of pathogens.</title>
        <authorList>
            <person name="Haridas S."/>
            <person name="Albert R."/>
            <person name="Binder M."/>
            <person name="Bloem J."/>
            <person name="Labutti K."/>
            <person name="Salamov A."/>
            <person name="Andreopoulos B."/>
            <person name="Baker S."/>
            <person name="Barry K."/>
            <person name="Bills G."/>
            <person name="Bluhm B."/>
            <person name="Cannon C."/>
            <person name="Castanera R."/>
            <person name="Culley D."/>
            <person name="Daum C."/>
            <person name="Ezra D."/>
            <person name="Gonzalez J."/>
            <person name="Henrissat B."/>
            <person name="Kuo A."/>
            <person name="Liang C."/>
            <person name="Lipzen A."/>
            <person name="Lutzoni F."/>
            <person name="Magnuson J."/>
            <person name="Mondo S."/>
            <person name="Nolan M."/>
            <person name="Ohm R."/>
            <person name="Pangilinan J."/>
            <person name="Park H.-J."/>
            <person name="Ramirez L."/>
            <person name="Alfaro M."/>
            <person name="Sun H."/>
            <person name="Tritt A."/>
            <person name="Yoshinaga Y."/>
            <person name="Zwiers L.-H."/>
            <person name="Turgeon B."/>
            <person name="Goodwin S."/>
            <person name="Spatafora J."/>
            <person name="Crous P."/>
            <person name="Grigoriev I."/>
        </authorList>
    </citation>
    <scope>NUCLEOTIDE SEQUENCE</scope>
    <source>
        <strain evidence="3">CBS 161.51</strain>
    </source>
</reference>
<proteinExistence type="inferred from homology"/>
<evidence type="ECO:0000256" key="1">
    <source>
        <dbReference type="ARBA" id="ARBA00005986"/>
    </source>
</evidence>
<dbReference type="Pfam" id="PF07110">
    <property type="entry name" value="EthD"/>
    <property type="match status" value="1"/>
</dbReference>
<protein>
    <recommendedName>
        <fullName evidence="2">EthD domain-containing protein</fullName>
    </recommendedName>
</protein>
<accession>A0A6A5S786</accession>